<dbReference type="OrthoDB" id="417450at2759"/>
<dbReference type="Gene3D" id="3.10.20.90">
    <property type="entry name" value="Phosphatidylinositol 3-kinase Catalytic Subunit, Chain A, domain 1"/>
    <property type="match status" value="1"/>
</dbReference>
<accession>A0A9Q1GQ43</accession>
<dbReference type="GO" id="GO:0050821">
    <property type="term" value="P:protein stabilization"/>
    <property type="evidence" value="ECO:0007669"/>
    <property type="project" value="TreeGrafter"/>
</dbReference>
<dbReference type="InterPro" id="IPR036533">
    <property type="entry name" value="BAG_dom_sf"/>
</dbReference>
<evidence type="ECO:0000256" key="2">
    <source>
        <dbReference type="ARBA" id="ARBA00058673"/>
    </source>
</evidence>
<dbReference type="SUPFAM" id="SSF54236">
    <property type="entry name" value="Ubiquitin-like"/>
    <property type="match status" value="1"/>
</dbReference>
<protein>
    <submittedName>
        <fullName evidence="5">Uncharacterized protein</fullName>
    </submittedName>
</protein>
<dbReference type="PANTHER" id="PTHR12329">
    <property type="entry name" value="BCL2-ASSOCIATED ATHANOGENE"/>
    <property type="match status" value="1"/>
</dbReference>
<reference evidence="5" key="1">
    <citation type="submission" date="2022-04" db="EMBL/GenBank/DDBJ databases">
        <title>Carnegiea gigantea Genome sequencing and assembly v2.</title>
        <authorList>
            <person name="Copetti D."/>
            <person name="Sanderson M.J."/>
            <person name="Burquez A."/>
            <person name="Wojciechowski M.F."/>
        </authorList>
    </citation>
    <scope>NUCLEOTIDE SEQUENCE</scope>
    <source>
        <strain evidence="5">SGP5-SGP5p</strain>
        <tissue evidence="5">Aerial part</tissue>
    </source>
</reference>
<dbReference type="Gene3D" id="1.20.58.120">
    <property type="entry name" value="BAG domain"/>
    <property type="match status" value="1"/>
</dbReference>
<dbReference type="EMBL" id="JAKOGI010002062">
    <property type="protein sequence ID" value="KAJ8423075.1"/>
    <property type="molecule type" value="Genomic_DNA"/>
</dbReference>
<comment type="function">
    <text evidence="2">Co-chaperone that regulates diverse cellular pathways, such as programmed cell death and stress responses.</text>
</comment>
<dbReference type="InterPro" id="IPR003103">
    <property type="entry name" value="BAG_domain"/>
</dbReference>
<dbReference type="Proteomes" id="UP001153076">
    <property type="component" value="Unassembled WGS sequence"/>
</dbReference>
<dbReference type="SMART" id="SM00264">
    <property type="entry name" value="BAG"/>
    <property type="match status" value="1"/>
</dbReference>
<dbReference type="GO" id="GO:0051087">
    <property type="term" value="F:protein-folding chaperone binding"/>
    <property type="evidence" value="ECO:0007669"/>
    <property type="project" value="InterPro"/>
</dbReference>
<dbReference type="SUPFAM" id="SSF63491">
    <property type="entry name" value="BAG domain"/>
    <property type="match status" value="1"/>
</dbReference>
<name>A0A9Q1GQ43_9CARY</name>
<dbReference type="AlphaFoldDB" id="A0A9Q1GQ43"/>
<feature type="domain" description="Ubiquitin-like" evidence="3">
    <location>
        <begin position="45"/>
        <end position="119"/>
    </location>
</feature>
<dbReference type="InterPro" id="IPR029071">
    <property type="entry name" value="Ubiquitin-like_domsf"/>
</dbReference>
<gene>
    <name evidence="5" type="ORF">Cgig2_003581</name>
</gene>
<sequence length="266" mass="30240">MMKKINNNNGGKMEGFDWEMRPGGMLVQKRNLDSDKISSNPIPTIKVSVKFGSYYHDIQINSHSSFGELKKMLAETTGLHPQDQKLIFRDKERDSKAFLDVSGVRDGSKIVLVQDMISQEKRFLESRRNSNMEKAMKAVEQITMEVDKLVAQVTAMESVICEGRRVAEKELLTLTELLMSQLIKLDGIVADGGVKLKRKTQVIRIQKYLENLDRLKAQNAMTLKHGGGHVGLIVSQQQRPLLVQQQRERRTISAGQINLTSKWEKF</sequence>
<dbReference type="FunFam" id="3.10.20.90:FF:000298">
    <property type="entry name" value="BAG family molecular chaperone regulator 1"/>
    <property type="match status" value="1"/>
</dbReference>
<dbReference type="InterPro" id="IPR039773">
    <property type="entry name" value="BAG_chaperone_regulator"/>
</dbReference>
<evidence type="ECO:0000313" key="6">
    <source>
        <dbReference type="Proteomes" id="UP001153076"/>
    </source>
</evidence>
<dbReference type="Pfam" id="PF02179">
    <property type="entry name" value="BAG"/>
    <property type="match status" value="1"/>
</dbReference>
<dbReference type="GO" id="GO:0005737">
    <property type="term" value="C:cytoplasm"/>
    <property type="evidence" value="ECO:0007669"/>
    <property type="project" value="TreeGrafter"/>
</dbReference>
<proteinExistence type="predicted"/>
<comment type="caution">
    <text evidence="5">The sequence shown here is derived from an EMBL/GenBank/DDBJ whole genome shotgun (WGS) entry which is preliminary data.</text>
</comment>
<dbReference type="PANTHER" id="PTHR12329:SF11">
    <property type="entry name" value="BAG FAMILY MOLECULAR CHAPERONE REGULATOR 1"/>
    <property type="match status" value="1"/>
</dbReference>
<organism evidence="5 6">
    <name type="scientific">Carnegiea gigantea</name>
    <dbReference type="NCBI Taxonomy" id="171969"/>
    <lineage>
        <taxon>Eukaryota</taxon>
        <taxon>Viridiplantae</taxon>
        <taxon>Streptophyta</taxon>
        <taxon>Embryophyta</taxon>
        <taxon>Tracheophyta</taxon>
        <taxon>Spermatophyta</taxon>
        <taxon>Magnoliopsida</taxon>
        <taxon>eudicotyledons</taxon>
        <taxon>Gunneridae</taxon>
        <taxon>Pentapetalae</taxon>
        <taxon>Caryophyllales</taxon>
        <taxon>Cactineae</taxon>
        <taxon>Cactaceae</taxon>
        <taxon>Cactoideae</taxon>
        <taxon>Echinocereeae</taxon>
        <taxon>Carnegiea</taxon>
    </lineage>
</organism>
<dbReference type="InterPro" id="IPR000626">
    <property type="entry name" value="Ubiquitin-like_dom"/>
</dbReference>
<evidence type="ECO:0000259" key="4">
    <source>
        <dbReference type="PROSITE" id="PS51035"/>
    </source>
</evidence>
<dbReference type="GO" id="GO:0000774">
    <property type="term" value="F:adenyl-nucleotide exchange factor activity"/>
    <property type="evidence" value="ECO:0007669"/>
    <property type="project" value="TreeGrafter"/>
</dbReference>
<keyword evidence="1" id="KW-0143">Chaperone</keyword>
<dbReference type="PROSITE" id="PS51035">
    <property type="entry name" value="BAG"/>
    <property type="match status" value="1"/>
</dbReference>
<dbReference type="Pfam" id="PF00240">
    <property type="entry name" value="ubiquitin"/>
    <property type="match status" value="1"/>
</dbReference>
<evidence type="ECO:0000259" key="3">
    <source>
        <dbReference type="PROSITE" id="PS50053"/>
    </source>
</evidence>
<dbReference type="PROSITE" id="PS50053">
    <property type="entry name" value="UBIQUITIN_2"/>
    <property type="match status" value="1"/>
</dbReference>
<feature type="domain" description="BAG" evidence="4">
    <location>
        <begin position="135"/>
        <end position="216"/>
    </location>
</feature>
<evidence type="ECO:0000256" key="1">
    <source>
        <dbReference type="ARBA" id="ARBA00023186"/>
    </source>
</evidence>
<keyword evidence="6" id="KW-1185">Reference proteome</keyword>
<evidence type="ECO:0000313" key="5">
    <source>
        <dbReference type="EMBL" id="KAJ8423075.1"/>
    </source>
</evidence>